<dbReference type="PATRIC" id="fig|1581420.6.peg.2383"/>
<feature type="chain" id="PRO_5002580355" evidence="2">
    <location>
        <begin position="23"/>
        <end position="293"/>
    </location>
</feature>
<dbReference type="OrthoDB" id="7218943at2"/>
<feature type="region of interest" description="Disordered" evidence="1">
    <location>
        <begin position="273"/>
        <end position="293"/>
    </location>
</feature>
<accession>A0A0G9MVJ5</accession>
<proteinExistence type="predicted"/>
<dbReference type="Proteomes" id="UP000053464">
    <property type="component" value="Unassembled WGS sequence"/>
</dbReference>
<evidence type="ECO:0000313" key="3">
    <source>
        <dbReference type="EMBL" id="KLE34787.1"/>
    </source>
</evidence>
<dbReference type="EMBL" id="LBHB01000002">
    <property type="protein sequence ID" value="KLE34787.1"/>
    <property type="molecule type" value="Genomic_DNA"/>
</dbReference>
<feature type="signal peptide" evidence="2">
    <location>
        <begin position="1"/>
        <end position="22"/>
    </location>
</feature>
<protein>
    <submittedName>
        <fullName evidence="3">Uncharacterized protein</fullName>
    </submittedName>
</protein>
<dbReference type="STRING" id="1581420.AAW00_11655"/>
<evidence type="ECO:0000256" key="2">
    <source>
        <dbReference type="SAM" id="SignalP"/>
    </source>
</evidence>
<evidence type="ECO:0000313" key="4">
    <source>
        <dbReference type="Proteomes" id="UP000053464"/>
    </source>
</evidence>
<evidence type="ECO:0000256" key="1">
    <source>
        <dbReference type="SAM" id="MobiDB-lite"/>
    </source>
</evidence>
<sequence>MNRFLLPVAAALCAATALPAFAQSQQPQQQPQEDDPIVVDGERIRSAEARNQARDITPRSPGWGDPLARFQNPVCAGVWGLTEENAQAVIDRIYDNAERAGVAIDQTPGCSANLWVMFVNDPLETFRDLRRENSVMVRNLSTFDRDRVEEQTGPALAWNLISTRNREGQFISAGNVDPGEIPGNQVTAMSRATSAVRMDIDASVVLIRRSAIAGLDAYSLADYATMRALARTEEPEEAGRFDSVLTLFGDGEVDRLSEFDLAYLQDLYSSRATQPGRQGHGRIGVLMDRADGS</sequence>
<reference evidence="3 4" key="1">
    <citation type="submission" date="2015-04" db="EMBL/GenBank/DDBJ databases">
        <title>The draft genome sequence of Erythrobacter luteus KA37.</title>
        <authorList>
            <person name="Zhuang L."/>
            <person name="Liu Y."/>
            <person name="Shao Z."/>
        </authorList>
    </citation>
    <scope>NUCLEOTIDE SEQUENCE [LARGE SCALE GENOMIC DNA]</scope>
    <source>
        <strain evidence="3 4">KA37</strain>
    </source>
</reference>
<dbReference type="AlphaFoldDB" id="A0A0G9MVJ5"/>
<keyword evidence="2" id="KW-0732">Signal</keyword>
<gene>
    <name evidence="3" type="ORF">AAW00_11655</name>
</gene>
<keyword evidence="4" id="KW-1185">Reference proteome</keyword>
<organism evidence="3 4">
    <name type="scientific">Aurantiacibacter luteus</name>
    <dbReference type="NCBI Taxonomy" id="1581420"/>
    <lineage>
        <taxon>Bacteria</taxon>
        <taxon>Pseudomonadati</taxon>
        <taxon>Pseudomonadota</taxon>
        <taxon>Alphaproteobacteria</taxon>
        <taxon>Sphingomonadales</taxon>
        <taxon>Erythrobacteraceae</taxon>
        <taxon>Aurantiacibacter</taxon>
    </lineage>
</organism>
<dbReference type="RefSeq" id="WP_047004435.1">
    <property type="nucleotide sequence ID" value="NZ_LBHB01000002.1"/>
</dbReference>
<name>A0A0G9MVJ5_9SPHN</name>
<comment type="caution">
    <text evidence="3">The sequence shown here is derived from an EMBL/GenBank/DDBJ whole genome shotgun (WGS) entry which is preliminary data.</text>
</comment>